<dbReference type="NCBIfam" id="TIGR03168">
    <property type="entry name" value="1-PFK"/>
    <property type="match status" value="1"/>
</dbReference>
<accession>F6EGG9</accession>
<reference evidence="8 9" key="1">
    <citation type="journal article" date="2011" name="J. Bacteriol.">
        <title>Complete genome sequence of Amycolicicoccus subflavus DQS3-9A1T, an actinomycete isolated from crude oil-polluted soil.</title>
        <authorList>
            <person name="Cai M."/>
            <person name="Chen W.M."/>
            <person name="Nie Y."/>
            <person name="Chi C.Q."/>
            <person name="Wang Y.N."/>
            <person name="Tang Y.Q."/>
            <person name="Li G.Y."/>
            <person name="Wu X.L."/>
        </authorList>
    </citation>
    <scope>NUCLEOTIDE SEQUENCE [LARGE SCALE GENOMIC DNA]</scope>
    <source>
        <strain evidence="9">DSM 45089 / DQS3-9A1</strain>
    </source>
</reference>
<dbReference type="Pfam" id="PF00294">
    <property type="entry name" value="PfkB"/>
    <property type="match status" value="1"/>
</dbReference>
<dbReference type="Gene3D" id="3.40.1190.20">
    <property type="match status" value="1"/>
</dbReference>
<keyword evidence="2 6" id="KW-0808">Transferase</keyword>
<dbReference type="InterPro" id="IPR017583">
    <property type="entry name" value="Tagatose/fructose_Pkinase"/>
</dbReference>
<dbReference type="RefSeq" id="WP_013807371.1">
    <property type="nucleotide sequence ID" value="NC_015564.1"/>
</dbReference>
<protein>
    <submittedName>
        <fullName evidence="8">6-phosphofructokinase</fullName>
    </submittedName>
</protein>
<dbReference type="eggNOG" id="COG1105">
    <property type="taxonomic scope" value="Bacteria"/>
</dbReference>
<dbReference type="InterPro" id="IPR029056">
    <property type="entry name" value="Ribokinase-like"/>
</dbReference>
<keyword evidence="4 8" id="KW-0418">Kinase</keyword>
<dbReference type="EMBL" id="CP002786">
    <property type="protein sequence ID" value="AEF41022.1"/>
    <property type="molecule type" value="Genomic_DNA"/>
</dbReference>
<dbReference type="STRING" id="443218.AS9A_2575"/>
<dbReference type="GO" id="GO:0005524">
    <property type="term" value="F:ATP binding"/>
    <property type="evidence" value="ECO:0007669"/>
    <property type="project" value="UniProtKB-KW"/>
</dbReference>
<evidence type="ECO:0000313" key="8">
    <source>
        <dbReference type="EMBL" id="AEF41022.1"/>
    </source>
</evidence>
<dbReference type="CDD" id="cd01164">
    <property type="entry name" value="FruK_PfkB_like"/>
    <property type="match status" value="1"/>
</dbReference>
<dbReference type="KEGG" id="asd:AS9A_2575"/>
<dbReference type="OrthoDB" id="9801219at2"/>
<dbReference type="PANTHER" id="PTHR46566">
    <property type="entry name" value="1-PHOSPHOFRUCTOKINASE-RELATED"/>
    <property type="match status" value="1"/>
</dbReference>
<dbReference type="PIRSF" id="PIRSF000535">
    <property type="entry name" value="1PFK/6PFK/LacC"/>
    <property type="match status" value="1"/>
</dbReference>
<evidence type="ECO:0000256" key="3">
    <source>
        <dbReference type="ARBA" id="ARBA00022741"/>
    </source>
</evidence>
<dbReference type="GO" id="GO:0003872">
    <property type="term" value="F:6-phosphofructokinase activity"/>
    <property type="evidence" value="ECO:0007669"/>
    <property type="project" value="TreeGrafter"/>
</dbReference>
<keyword evidence="9" id="KW-1185">Reference proteome</keyword>
<dbReference type="PANTHER" id="PTHR46566:SF2">
    <property type="entry name" value="ATP-DEPENDENT 6-PHOSPHOFRUCTOKINASE ISOZYME 2"/>
    <property type="match status" value="1"/>
</dbReference>
<evidence type="ECO:0000256" key="4">
    <source>
        <dbReference type="ARBA" id="ARBA00022777"/>
    </source>
</evidence>
<proteinExistence type="inferred from homology"/>
<keyword evidence="5" id="KW-0067">ATP-binding</keyword>
<evidence type="ECO:0000256" key="2">
    <source>
        <dbReference type="ARBA" id="ARBA00022679"/>
    </source>
</evidence>
<evidence type="ECO:0000256" key="1">
    <source>
        <dbReference type="ARBA" id="ARBA00010688"/>
    </source>
</evidence>
<keyword evidence="3" id="KW-0547">Nucleotide-binding</keyword>
<dbReference type="AlphaFoldDB" id="F6EGG9"/>
<dbReference type="FunFam" id="3.40.1190.20:FF:000001">
    <property type="entry name" value="Phosphofructokinase"/>
    <property type="match status" value="1"/>
</dbReference>
<evidence type="ECO:0000256" key="5">
    <source>
        <dbReference type="ARBA" id="ARBA00022840"/>
    </source>
</evidence>
<dbReference type="SUPFAM" id="SSF53613">
    <property type="entry name" value="Ribokinase-like"/>
    <property type="match status" value="1"/>
</dbReference>
<organism evidence="8 9">
    <name type="scientific">Hoyosella subflava (strain DSM 45089 / JCM 17490 / NBRC 109087 / DQS3-9A1)</name>
    <name type="common">Amycolicicoccus subflavus</name>
    <dbReference type="NCBI Taxonomy" id="443218"/>
    <lineage>
        <taxon>Bacteria</taxon>
        <taxon>Bacillati</taxon>
        <taxon>Actinomycetota</taxon>
        <taxon>Actinomycetes</taxon>
        <taxon>Mycobacteriales</taxon>
        <taxon>Hoyosellaceae</taxon>
        <taxon>Hoyosella</taxon>
    </lineage>
</organism>
<feature type="domain" description="Carbohydrate kinase PfkB" evidence="7">
    <location>
        <begin position="14"/>
        <end position="293"/>
    </location>
</feature>
<comment type="similarity">
    <text evidence="1">Belongs to the carbohydrate kinase PfkB family.</text>
</comment>
<dbReference type="Proteomes" id="UP000009235">
    <property type="component" value="Chromosome"/>
</dbReference>
<name>F6EGG9_HOYSD</name>
<evidence type="ECO:0000256" key="6">
    <source>
        <dbReference type="PIRNR" id="PIRNR000535"/>
    </source>
</evidence>
<dbReference type="HOGENOM" id="CLU_050013_0_2_11"/>
<sequence>MASIVTLTLNPALDVDTTTKEVRPTSKLRCGPARYDAGGGGINVARVAHTLGESACAVYPAGGPVGNALQEILAGAGIGTRCINIQGATREGITVNETSTGKQYRFVLPGPELAITEQDECLAAVAEECEQADFVVASGSLPPGVDSEYYSRVVAVARDAGAQVILDTSGDALRDAAGVFLVKPNLGELARLTGRSLEDEEGRAAAARSLIESGRAENVVISLGAEGAMLVTADDVAVLPPIEVPIRSAVGAGDTMVAGITVGLSRGWEMVRAVQLGVAAASATLITEGTGLCRRADVDRLFGEYTD</sequence>
<dbReference type="InterPro" id="IPR011611">
    <property type="entry name" value="PfkB_dom"/>
</dbReference>
<evidence type="ECO:0000259" key="7">
    <source>
        <dbReference type="Pfam" id="PF00294"/>
    </source>
</evidence>
<gene>
    <name evidence="8" type="ordered locus">AS9A_2575</name>
</gene>
<dbReference type="GO" id="GO:0005829">
    <property type="term" value="C:cytosol"/>
    <property type="evidence" value="ECO:0007669"/>
    <property type="project" value="TreeGrafter"/>
</dbReference>
<evidence type="ECO:0000313" key="9">
    <source>
        <dbReference type="Proteomes" id="UP000009235"/>
    </source>
</evidence>